<proteinExistence type="predicted"/>
<keyword evidence="1" id="KW-0812">Transmembrane</keyword>
<keyword evidence="1" id="KW-0472">Membrane</keyword>
<organism evidence="2 3">
    <name type="scientific">Pseudomonas putida</name>
    <name type="common">Arthrobacter siderocapsulatus</name>
    <dbReference type="NCBI Taxonomy" id="303"/>
    <lineage>
        <taxon>Bacteria</taxon>
        <taxon>Pseudomonadati</taxon>
        <taxon>Pseudomonadota</taxon>
        <taxon>Gammaproteobacteria</taxon>
        <taxon>Pseudomonadales</taxon>
        <taxon>Pseudomonadaceae</taxon>
        <taxon>Pseudomonas</taxon>
    </lineage>
</organism>
<dbReference type="EMBL" id="WOWR01000003">
    <property type="protein sequence ID" value="KAF0256042.1"/>
    <property type="molecule type" value="Genomic_DNA"/>
</dbReference>
<reference evidence="2 3" key="1">
    <citation type="submission" date="2019-12" db="EMBL/GenBank/DDBJ databases">
        <authorList>
            <person name="Woiski C."/>
        </authorList>
    </citation>
    <scope>NUCLEOTIDE SEQUENCE [LARGE SCALE GENOMIC DNA]</scope>
    <source>
        <strain evidence="2 3">BOE100</strain>
    </source>
</reference>
<sequence length="141" mass="16014">MRVNWLVPVRRLWSLVRWIVHQINVWGGVLISIPLIPIIWYCVLMAKGVKRIRRIVKRALSPADHFLTDAVADDYGWIYGQVDDDTSALGLFAELFVESRLVKQGLMLRDGDGKTFLIKSFEPGQKPAQLAPLLGEAFLLD</sequence>
<dbReference type="Proteomes" id="UP000442695">
    <property type="component" value="Unassembled WGS sequence"/>
</dbReference>
<dbReference type="RefSeq" id="WP_156858351.1">
    <property type="nucleotide sequence ID" value="NZ_CP120969.1"/>
</dbReference>
<dbReference type="AlphaFoldDB" id="A0A7Z9EPS6"/>
<evidence type="ECO:0000256" key="1">
    <source>
        <dbReference type="SAM" id="Phobius"/>
    </source>
</evidence>
<evidence type="ECO:0000313" key="2">
    <source>
        <dbReference type="EMBL" id="KAF0256042.1"/>
    </source>
</evidence>
<name>A0A7Z9EPS6_PSEPU</name>
<feature type="transmembrane region" description="Helical" evidence="1">
    <location>
        <begin position="23"/>
        <end position="44"/>
    </location>
</feature>
<protein>
    <submittedName>
        <fullName evidence="2">Uncharacterized protein</fullName>
    </submittedName>
</protein>
<accession>A0A7Z9EPS6</accession>
<gene>
    <name evidence="2" type="ORF">GN299_03505</name>
</gene>
<keyword evidence="1" id="KW-1133">Transmembrane helix</keyword>
<comment type="caution">
    <text evidence="2">The sequence shown here is derived from an EMBL/GenBank/DDBJ whole genome shotgun (WGS) entry which is preliminary data.</text>
</comment>
<evidence type="ECO:0000313" key="3">
    <source>
        <dbReference type="Proteomes" id="UP000442695"/>
    </source>
</evidence>